<dbReference type="STRING" id="1160497.A0A1L9VFK6"/>
<evidence type="ECO:0000313" key="1">
    <source>
        <dbReference type="EMBL" id="OJJ82731.1"/>
    </source>
</evidence>
<evidence type="ECO:0000313" key="2">
    <source>
        <dbReference type="Proteomes" id="UP000184300"/>
    </source>
</evidence>
<dbReference type="VEuPathDB" id="FungiDB:ASPGLDRAFT_48833"/>
<dbReference type="GeneID" id="34463248"/>
<dbReference type="OrthoDB" id="2364732at2759"/>
<accession>A0A1L9VFK6</accession>
<proteinExistence type="predicted"/>
<reference evidence="2" key="1">
    <citation type="journal article" date="2017" name="Genome Biol.">
        <title>Comparative genomics reveals high biological diversity and specific adaptations in the industrially and medically important fungal genus Aspergillus.</title>
        <authorList>
            <person name="de Vries R.P."/>
            <person name="Riley R."/>
            <person name="Wiebenga A."/>
            <person name="Aguilar-Osorio G."/>
            <person name="Amillis S."/>
            <person name="Uchima C.A."/>
            <person name="Anderluh G."/>
            <person name="Asadollahi M."/>
            <person name="Askin M."/>
            <person name="Barry K."/>
            <person name="Battaglia E."/>
            <person name="Bayram O."/>
            <person name="Benocci T."/>
            <person name="Braus-Stromeyer S.A."/>
            <person name="Caldana C."/>
            <person name="Canovas D."/>
            <person name="Cerqueira G.C."/>
            <person name="Chen F."/>
            <person name="Chen W."/>
            <person name="Choi C."/>
            <person name="Clum A."/>
            <person name="Dos Santos R.A."/>
            <person name="Damasio A.R."/>
            <person name="Diallinas G."/>
            <person name="Emri T."/>
            <person name="Fekete E."/>
            <person name="Flipphi M."/>
            <person name="Freyberg S."/>
            <person name="Gallo A."/>
            <person name="Gournas C."/>
            <person name="Habgood R."/>
            <person name="Hainaut M."/>
            <person name="Harispe M.L."/>
            <person name="Henrissat B."/>
            <person name="Hilden K.S."/>
            <person name="Hope R."/>
            <person name="Hossain A."/>
            <person name="Karabika E."/>
            <person name="Karaffa L."/>
            <person name="Karanyi Z."/>
            <person name="Krasevec N."/>
            <person name="Kuo A."/>
            <person name="Kusch H."/>
            <person name="LaButti K."/>
            <person name="Lagendijk E.L."/>
            <person name="Lapidus A."/>
            <person name="Levasseur A."/>
            <person name="Lindquist E."/>
            <person name="Lipzen A."/>
            <person name="Logrieco A.F."/>
            <person name="MacCabe A."/>
            <person name="Maekelae M.R."/>
            <person name="Malavazi I."/>
            <person name="Melin P."/>
            <person name="Meyer V."/>
            <person name="Mielnichuk N."/>
            <person name="Miskei M."/>
            <person name="Molnar A.P."/>
            <person name="Mule G."/>
            <person name="Ngan C.Y."/>
            <person name="Orejas M."/>
            <person name="Orosz E."/>
            <person name="Ouedraogo J.P."/>
            <person name="Overkamp K.M."/>
            <person name="Park H.-S."/>
            <person name="Perrone G."/>
            <person name="Piumi F."/>
            <person name="Punt P.J."/>
            <person name="Ram A.F."/>
            <person name="Ramon A."/>
            <person name="Rauscher S."/>
            <person name="Record E."/>
            <person name="Riano-Pachon D.M."/>
            <person name="Robert V."/>
            <person name="Roehrig J."/>
            <person name="Ruller R."/>
            <person name="Salamov A."/>
            <person name="Salih N.S."/>
            <person name="Samson R.A."/>
            <person name="Sandor E."/>
            <person name="Sanguinetti M."/>
            <person name="Schuetze T."/>
            <person name="Sepcic K."/>
            <person name="Shelest E."/>
            <person name="Sherlock G."/>
            <person name="Sophianopoulou V."/>
            <person name="Squina F.M."/>
            <person name="Sun H."/>
            <person name="Susca A."/>
            <person name="Todd R.B."/>
            <person name="Tsang A."/>
            <person name="Unkles S.E."/>
            <person name="van de Wiele N."/>
            <person name="van Rossen-Uffink D."/>
            <person name="Oliveira J.V."/>
            <person name="Vesth T.C."/>
            <person name="Visser J."/>
            <person name="Yu J.-H."/>
            <person name="Zhou M."/>
            <person name="Andersen M.R."/>
            <person name="Archer D.B."/>
            <person name="Baker S.E."/>
            <person name="Benoit I."/>
            <person name="Brakhage A.A."/>
            <person name="Braus G.H."/>
            <person name="Fischer R."/>
            <person name="Frisvad J.C."/>
            <person name="Goldman G.H."/>
            <person name="Houbraken J."/>
            <person name="Oakley B."/>
            <person name="Pocsi I."/>
            <person name="Scazzocchio C."/>
            <person name="Seiboth B."/>
            <person name="vanKuyk P.A."/>
            <person name="Wortman J."/>
            <person name="Dyer P.S."/>
            <person name="Grigoriev I.V."/>
        </authorList>
    </citation>
    <scope>NUCLEOTIDE SEQUENCE [LARGE SCALE GENOMIC DNA]</scope>
    <source>
        <strain evidence="2">CBS 516.65</strain>
    </source>
</reference>
<dbReference type="RefSeq" id="XP_022399429.1">
    <property type="nucleotide sequence ID" value="XM_022546987.1"/>
</dbReference>
<keyword evidence="2" id="KW-1185">Reference proteome</keyword>
<dbReference type="EMBL" id="KV878901">
    <property type="protein sequence ID" value="OJJ82731.1"/>
    <property type="molecule type" value="Genomic_DNA"/>
</dbReference>
<dbReference type="Proteomes" id="UP000184300">
    <property type="component" value="Unassembled WGS sequence"/>
</dbReference>
<name>A0A1L9VFK6_ASPGL</name>
<gene>
    <name evidence="1" type="ORF">ASPGLDRAFT_48833</name>
</gene>
<protein>
    <submittedName>
        <fullName evidence="1">Uncharacterized protein</fullName>
    </submittedName>
</protein>
<organism evidence="1 2">
    <name type="scientific">Aspergillus glaucus CBS 516.65</name>
    <dbReference type="NCBI Taxonomy" id="1160497"/>
    <lineage>
        <taxon>Eukaryota</taxon>
        <taxon>Fungi</taxon>
        <taxon>Dikarya</taxon>
        <taxon>Ascomycota</taxon>
        <taxon>Pezizomycotina</taxon>
        <taxon>Eurotiomycetes</taxon>
        <taxon>Eurotiomycetidae</taxon>
        <taxon>Eurotiales</taxon>
        <taxon>Aspergillaceae</taxon>
        <taxon>Aspergillus</taxon>
        <taxon>Aspergillus subgen. Aspergillus</taxon>
    </lineage>
</organism>
<dbReference type="AlphaFoldDB" id="A0A1L9VFK6"/>
<sequence length="372" mass="42906">MASWLGGLNNLFTTSPRSPPCLNEDKMTKLTVGPYWQISCCECYHLLSYHSSYKKEQIHHQVFMGLGWPPATGRRHPTEILADESHRTGFTNVGARDLLTKKNNDLVFIIDEAQTTYGESHLWFSVIKDWMGLSHSPSICLFSSYSSPSTLLSMCLGAPQISPFYNFAEFHDFKIEDNLKNHIYSMTNGHPGMVRSVLEFLETPVTPTIIELCLAILQHFCKQSLYDAAKIQRFGPSGQIRPPEAVFQDVFYQAFWQATQSRIAISSEWTEKGSRRINFYVVSPGWGFELLQDRDRIEDHCARFQKHGIYHPWIQAHSLHEWIMLDCHHSKPITTYPNQPNLWRVVFLEEYSCILVLDCKNQHLAEFGLVNR</sequence>